<dbReference type="PANTHER" id="PTHR13847">
    <property type="entry name" value="SARCOSINE DEHYDROGENASE-RELATED"/>
    <property type="match status" value="1"/>
</dbReference>
<dbReference type="PANTHER" id="PTHR13847:SF289">
    <property type="entry name" value="GLYCINE OXIDASE"/>
    <property type="match status" value="1"/>
</dbReference>
<comment type="caution">
    <text evidence="3">The sequence shown here is derived from an EMBL/GenBank/DDBJ whole genome shotgun (WGS) entry which is preliminary data.</text>
</comment>
<dbReference type="SUPFAM" id="SSF51905">
    <property type="entry name" value="FAD/NAD(P)-binding domain"/>
    <property type="match status" value="1"/>
</dbReference>
<feature type="domain" description="FAD dependent oxidoreductase" evidence="2">
    <location>
        <begin position="5"/>
        <end position="400"/>
    </location>
</feature>
<dbReference type="Proteomes" id="UP001176471">
    <property type="component" value="Unassembled WGS sequence"/>
</dbReference>
<evidence type="ECO:0000256" key="1">
    <source>
        <dbReference type="ARBA" id="ARBA00023002"/>
    </source>
</evidence>
<protein>
    <submittedName>
        <fullName evidence="3">FAD-binding oxidoreductase</fullName>
        <ecNumber evidence="3">1.-.-.-</ecNumber>
    </submittedName>
</protein>
<sequence>MAHQVVVIGAGIIGACTALALAEDGCKVTLVEPEEPGGPQAASYGNGTWISPGSIIPVATPGLWRKLPALLADPSGPLVVRWKALPSHLFFLAGFLAAGSTRKRMAMIAEALAGLLAGAPAQYEMLAVKVGRVDLIKRNGLLHTFSDRAAFEAEASFWRLRREHGIRWIALDDDALRACEPQLSERYRFGVLVEDGAQCVDPGAFVAQIVATAKRSGAEQLRARALGFDFTPAGLAAVRTPEGSIPCDYAVVAAGVHSKTFALEVGDQIPLKSERGYHAVIKNPKIQPCQAVMPADGKMAINMTPAGVRIAGQVEIAGVKAAPDWRRAELLVQHAVNAFPGLGNRDDMIVDRWMGHRPSIADGLPVIGRSRFSRHVIHAFGHGHVGMTAAPRTAEIVADLVAGREPSVPIAPFSPQRFPYYHYNPLS</sequence>
<proteinExistence type="predicted"/>
<dbReference type="SUPFAM" id="SSF54373">
    <property type="entry name" value="FAD-linked reductases, C-terminal domain"/>
    <property type="match status" value="1"/>
</dbReference>
<reference evidence="3" key="1">
    <citation type="submission" date="2023-07" db="EMBL/GenBank/DDBJ databases">
        <title>Bacterial whole genome sequence for Sphingobium sp. HBC34.</title>
        <authorList>
            <person name="Le V."/>
            <person name="Ko S.-R."/>
            <person name="Ahn C.-Y."/>
            <person name="Oh H.-M."/>
        </authorList>
    </citation>
    <scope>NUCLEOTIDE SEQUENCE</scope>
    <source>
        <strain evidence="3">HBC34</strain>
    </source>
</reference>
<gene>
    <name evidence="3" type="ORF">Q4610_21045</name>
</gene>
<dbReference type="GO" id="GO:0016491">
    <property type="term" value="F:oxidoreductase activity"/>
    <property type="evidence" value="ECO:0007669"/>
    <property type="project" value="UniProtKB-KW"/>
</dbReference>
<dbReference type="Pfam" id="PF01266">
    <property type="entry name" value="DAO"/>
    <property type="match status" value="1"/>
</dbReference>
<keyword evidence="4" id="KW-1185">Reference proteome</keyword>
<dbReference type="Gene3D" id="3.50.50.60">
    <property type="entry name" value="FAD/NAD(P)-binding domain"/>
    <property type="match status" value="2"/>
</dbReference>
<keyword evidence="1 3" id="KW-0560">Oxidoreductase</keyword>
<organism evidence="3 4">
    <name type="scientific">Sphingobium cyanobacteriorum</name>
    <dbReference type="NCBI Taxonomy" id="3063954"/>
    <lineage>
        <taxon>Bacteria</taxon>
        <taxon>Pseudomonadati</taxon>
        <taxon>Pseudomonadota</taxon>
        <taxon>Alphaproteobacteria</taxon>
        <taxon>Sphingomonadales</taxon>
        <taxon>Sphingomonadaceae</taxon>
        <taxon>Sphingobium</taxon>
    </lineage>
</organism>
<evidence type="ECO:0000313" key="4">
    <source>
        <dbReference type="Proteomes" id="UP001176471"/>
    </source>
</evidence>
<dbReference type="RefSeq" id="WP_234189820.1">
    <property type="nucleotide sequence ID" value="NZ_JAUQOM010000036.1"/>
</dbReference>
<dbReference type="EMBL" id="JAUQOM010000036">
    <property type="protein sequence ID" value="MDO7837530.1"/>
    <property type="molecule type" value="Genomic_DNA"/>
</dbReference>
<evidence type="ECO:0000313" key="3">
    <source>
        <dbReference type="EMBL" id="MDO7837530.1"/>
    </source>
</evidence>
<dbReference type="InterPro" id="IPR036188">
    <property type="entry name" value="FAD/NAD-bd_sf"/>
</dbReference>
<accession>A0ABT8ZSL7</accession>
<dbReference type="InterPro" id="IPR006076">
    <property type="entry name" value="FAD-dep_OxRdtase"/>
</dbReference>
<dbReference type="EC" id="1.-.-.-" evidence="3"/>
<dbReference type="Gene3D" id="3.30.9.10">
    <property type="entry name" value="D-Amino Acid Oxidase, subunit A, domain 2"/>
    <property type="match status" value="1"/>
</dbReference>
<evidence type="ECO:0000259" key="2">
    <source>
        <dbReference type="Pfam" id="PF01266"/>
    </source>
</evidence>
<name>A0ABT8ZSL7_9SPHN</name>